<dbReference type="Gene3D" id="3.40.50.1110">
    <property type="entry name" value="SGNH hydrolase"/>
    <property type="match status" value="1"/>
</dbReference>
<protein>
    <submittedName>
        <fullName evidence="3">GDSL lipase/esterase</fullName>
    </submittedName>
</protein>
<dbReference type="AlphaFoldDB" id="A0AAJ0H8N9"/>
<sequence>MLAQLSLLFLCAGTAIAAPFANAVTGTKHFFVFGDSYTSTGFSISGAKPSASNPMGNPALPGSTFSGGLTWPGFLATQLNTSLTLTFNFAVAGATVDNSIVQAYRSGVSSIADQTKTWTTNLQPKPSYAPWTAENSLFGVWIGVNDVGNSFEKSGSTLITKDLDRYFSLLGTLYTGGGRNFVLLNIPPTNKTPQMKSNAKVADLTSAISNWNTQLPTRVATFKAANPEANITIIDTHPPWEAALSDPKAYGAPDINCSNSNGRSCLWYDRYHPGTAIQKLVAQTVAAALKGTFF</sequence>
<keyword evidence="2" id="KW-0732">Signal</keyword>
<feature type="chain" id="PRO_5042461569" evidence="2">
    <location>
        <begin position="18"/>
        <end position="294"/>
    </location>
</feature>
<evidence type="ECO:0000256" key="1">
    <source>
        <dbReference type="ARBA" id="ARBA00022801"/>
    </source>
</evidence>
<evidence type="ECO:0000256" key="2">
    <source>
        <dbReference type="SAM" id="SignalP"/>
    </source>
</evidence>
<reference evidence="3" key="2">
    <citation type="submission" date="2023-06" db="EMBL/GenBank/DDBJ databases">
        <authorList>
            <consortium name="Lawrence Berkeley National Laboratory"/>
            <person name="Haridas S."/>
            <person name="Hensen N."/>
            <person name="Bonometti L."/>
            <person name="Westerberg I."/>
            <person name="Brannstrom I.O."/>
            <person name="Guillou S."/>
            <person name="Cros-Aarteil S."/>
            <person name="Calhoun S."/>
            <person name="Kuo A."/>
            <person name="Mondo S."/>
            <person name="Pangilinan J."/>
            <person name="Riley R."/>
            <person name="Labutti K."/>
            <person name="Andreopoulos B."/>
            <person name="Lipzen A."/>
            <person name="Chen C."/>
            <person name="Yanf M."/>
            <person name="Daum C."/>
            <person name="Ng V."/>
            <person name="Clum A."/>
            <person name="Steindorff A."/>
            <person name="Ohm R."/>
            <person name="Martin F."/>
            <person name="Silar P."/>
            <person name="Natvig D."/>
            <person name="Lalanne C."/>
            <person name="Gautier V."/>
            <person name="Ament-Velasquez S.L."/>
            <person name="Kruys A."/>
            <person name="Hutchinson M.I."/>
            <person name="Powell A.J."/>
            <person name="Barry K."/>
            <person name="Miller A.N."/>
            <person name="Grigoriev I.V."/>
            <person name="Debuchy R."/>
            <person name="Gladieux P."/>
            <person name="Thoren M.H."/>
            <person name="Johannesson H."/>
        </authorList>
    </citation>
    <scope>NUCLEOTIDE SEQUENCE</scope>
    <source>
        <strain evidence="3">CBS 955.72</strain>
    </source>
</reference>
<keyword evidence="1" id="KW-0378">Hydrolase</keyword>
<gene>
    <name evidence="3" type="ORF">B0T25DRAFT_301744</name>
</gene>
<dbReference type="InterPro" id="IPR001087">
    <property type="entry name" value="GDSL"/>
</dbReference>
<reference evidence="3" key="1">
    <citation type="journal article" date="2023" name="Mol. Phylogenet. Evol.">
        <title>Genome-scale phylogeny and comparative genomics of the fungal order Sordariales.</title>
        <authorList>
            <person name="Hensen N."/>
            <person name="Bonometti L."/>
            <person name="Westerberg I."/>
            <person name="Brannstrom I.O."/>
            <person name="Guillou S."/>
            <person name="Cros-Aarteil S."/>
            <person name="Calhoun S."/>
            <person name="Haridas S."/>
            <person name="Kuo A."/>
            <person name="Mondo S."/>
            <person name="Pangilinan J."/>
            <person name="Riley R."/>
            <person name="LaButti K."/>
            <person name="Andreopoulos B."/>
            <person name="Lipzen A."/>
            <person name="Chen C."/>
            <person name="Yan M."/>
            <person name="Daum C."/>
            <person name="Ng V."/>
            <person name="Clum A."/>
            <person name="Steindorff A."/>
            <person name="Ohm R.A."/>
            <person name="Martin F."/>
            <person name="Silar P."/>
            <person name="Natvig D.O."/>
            <person name="Lalanne C."/>
            <person name="Gautier V."/>
            <person name="Ament-Velasquez S.L."/>
            <person name="Kruys A."/>
            <person name="Hutchinson M.I."/>
            <person name="Powell A.J."/>
            <person name="Barry K."/>
            <person name="Miller A.N."/>
            <person name="Grigoriev I.V."/>
            <person name="Debuchy R."/>
            <person name="Gladieux P."/>
            <person name="Hiltunen Thoren M."/>
            <person name="Johannesson H."/>
        </authorList>
    </citation>
    <scope>NUCLEOTIDE SEQUENCE</scope>
    <source>
        <strain evidence="3">CBS 955.72</strain>
    </source>
</reference>
<feature type="signal peptide" evidence="2">
    <location>
        <begin position="1"/>
        <end position="17"/>
    </location>
</feature>
<evidence type="ECO:0000313" key="3">
    <source>
        <dbReference type="EMBL" id="KAK3343558.1"/>
    </source>
</evidence>
<dbReference type="CDD" id="cd01846">
    <property type="entry name" value="fatty_acyltransferase_like"/>
    <property type="match status" value="1"/>
</dbReference>
<evidence type="ECO:0000313" key="4">
    <source>
        <dbReference type="Proteomes" id="UP001275084"/>
    </source>
</evidence>
<proteinExistence type="predicted"/>
<dbReference type="EMBL" id="JAUIQD010000007">
    <property type="protein sequence ID" value="KAK3343558.1"/>
    <property type="molecule type" value="Genomic_DNA"/>
</dbReference>
<comment type="caution">
    <text evidence="3">The sequence shown here is derived from an EMBL/GenBank/DDBJ whole genome shotgun (WGS) entry which is preliminary data.</text>
</comment>
<name>A0AAJ0H8N9_9PEZI</name>
<dbReference type="PANTHER" id="PTHR45648">
    <property type="entry name" value="GDSL LIPASE/ACYLHYDROLASE FAMILY PROTEIN (AFU_ORTHOLOGUE AFUA_4G14700)"/>
    <property type="match status" value="1"/>
</dbReference>
<dbReference type="Proteomes" id="UP001275084">
    <property type="component" value="Unassembled WGS sequence"/>
</dbReference>
<dbReference type="InterPro" id="IPR051058">
    <property type="entry name" value="GDSL_Est/Lipase"/>
</dbReference>
<dbReference type="SUPFAM" id="SSF52266">
    <property type="entry name" value="SGNH hydrolase"/>
    <property type="match status" value="1"/>
</dbReference>
<dbReference type="InterPro" id="IPR036514">
    <property type="entry name" value="SGNH_hydro_sf"/>
</dbReference>
<dbReference type="Pfam" id="PF00657">
    <property type="entry name" value="Lipase_GDSL"/>
    <property type="match status" value="1"/>
</dbReference>
<accession>A0AAJ0H8N9</accession>
<dbReference type="PANTHER" id="PTHR45648:SF22">
    <property type="entry name" value="GDSL LIPASE_ACYLHYDROLASE FAMILY PROTEIN (AFU_ORTHOLOGUE AFUA_4G14700)"/>
    <property type="match status" value="1"/>
</dbReference>
<dbReference type="GO" id="GO:0016788">
    <property type="term" value="F:hydrolase activity, acting on ester bonds"/>
    <property type="evidence" value="ECO:0007669"/>
    <property type="project" value="InterPro"/>
</dbReference>
<keyword evidence="4" id="KW-1185">Reference proteome</keyword>
<organism evidence="3 4">
    <name type="scientific">Lasiosphaeria hispida</name>
    <dbReference type="NCBI Taxonomy" id="260671"/>
    <lineage>
        <taxon>Eukaryota</taxon>
        <taxon>Fungi</taxon>
        <taxon>Dikarya</taxon>
        <taxon>Ascomycota</taxon>
        <taxon>Pezizomycotina</taxon>
        <taxon>Sordariomycetes</taxon>
        <taxon>Sordariomycetidae</taxon>
        <taxon>Sordariales</taxon>
        <taxon>Lasiosphaeriaceae</taxon>
        <taxon>Lasiosphaeria</taxon>
    </lineage>
</organism>